<dbReference type="EMBL" id="AHHD01000385">
    <property type="protein sequence ID" value="EKG13794.1"/>
    <property type="molecule type" value="Genomic_DNA"/>
</dbReference>
<dbReference type="HOGENOM" id="CLU_1750041_0_0_1"/>
<evidence type="ECO:0000313" key="3">
    <source>
        <dbReference type="Proteomes" id="UP000007129"/>
    </source>
</evidence>
<sequence length="149" mass="16253">MIESTHWHPCSAGYSECSEYGPWRSPQAIFRSWQGQGPASGGGTSRVRTANEARVKKVLATTLANGRSQYSSGPSVQGNRYHLRPDEYSHSSRQRKVGMILTLTRHGEAGGGRQKKKKNGTGLYVLGIVGAYDGIRSNTNGMNRGNKEI</sequence>
<gene>
    <name evidence="2" type="ORF">MPH_09032</name>
</gene>
<dbReference type="Proteomes" id="UP000007129">
    <property type="component" value="Unassembled WGS sequence"/>
</dbReference>
<protein>
    <submittedName>
        <fullName evidence="2">Uncharacterized protein</fullName>
    </submittedName>
</protein>
<feature type="compositionally biased region" description="Polar residues" evidence="1">
    <location>
        <begin position="64"/>
        <end position="78"/>
    </location>
</feature>
<feature type="region of interest" description="Disordered" evidence="1">
    <location>
        <begin position="64"/>
        <end position="96"/>
    </location>
</feature>
<evidence type="ECO:0000256" key="1">
    <source>
        <dbReference type="SAM" id="MobiDB-lite"/>
    </source>
</evidence>
<dbReference type="AlphaFoldDB" id="K2RUB1"/>
<name>K2RUB1_MACPH</name>
<dbReference type="InParanoid" id="K2RUB1"/>
<dbReference type="VEuPathDB" id="FungiDB:MPH_09032"/>
<comment type="caution">
    <text evidence="2">The sequence shown here is derived from an EMBL/GenBank/DDBJ whole genome shotgun (WGS) entry which is preliminary data.</text>
</comment>
<organism evidence="2 3">
    <name type="scientific">Macrophomina phaseolina (strain MS6)</name>
    <name type="common">Charcoal rot fungus</name>
    <dbReference type="NCBI Taxonomy" id="1126212"/>
    <lineage>
        <taxon>Eukaryota</taxon>
        <taxon>Fungi</taxon>
        <taxon>Dikarya</taxon>
        <taxon>Ascomycota</taxon>
        <taxon>Pezizomycotina</taxon>
        <taxon>Dothideomycetes</taxon>
        <taxon>Dothideomycetes incertae sedis</taxon>
        <taxon>Botryosphaeriales</taxon>
        <taxon>Botryosphaeriaceae</taxon>
        <taxon>Macrophomina</taxon>
    </lineage>
</organism>
<evidence type="ECO:0000313" key="2">
    <source>
        <dbReference type="EMBL" id="EKG13794.1"/>
    </source>
</evidence>
<proteinExistence type="predicted"/>
<accession>K2RUB1</accession>
<reference evidence="2 3" key="1">
    <citation type="journal article" date="2012" name="BMC Genomics">
        <title>Tools to kill: Genome of one of the most destructive plant pathogenic fungi Macrophomina phaseolina.</title>
        <authorList>
            <person name="Islam M.S."/>
            <person name="Haque M.S."/>
            <person name="Islam M.M."/>
            <person name="Emdad E.M."/>
            <person name="Halim A."/>
            <person name="Hossen Q.M.M."/>
            <person name="Hossain M.Z."/>
            <person name="Ahmed B."/>
            <person name="Rahim S."/>
            <person name="Rahman M.S."/>
            <person name="Alam M.M."/>
            <person name="Hou S."/>
            <person name="Wan X."/>
            <person name="Saito J.A."/>
            <person name="Alam M."/>
        </authorList>
    </citation>
    <scope>NUCLEOTIDE SEQUENCE [LARGE SCALE GENOMIC DNA]</scope>
    <source>
        <strain evidence="2 3">MS6</strain>
    </source>
</reference>